<dbReference type="KEGG" id="fap:GR316_00420"/>
<protein>
    <submittedName>
        <fullName evidence="1">Uncharacterized protein</fullName>
    </submittedName>
</protein>
<gene>
    <name evidence="1" type="ORF">GR316_00420</name>
</gene>
<dbReference type="AlphaFoldDB" id="A0A8J8MQK5"/>
<sequence length="57" mass="6268">MMDAKPAHDWILDVLQDLQSYAMQNGLTGLAERVEALMPIAEAEITARSMGDDTPVH</sequence>
<evidence type="ECO:0000313" key="2">
    <source>
        <dbReference type="Proteomes" id="UP000679284"/>
    </source>
</evidence>
<dbReference type="EMBL" id="CP047289">
    <property type="protein sequence ID" value="QUS34865.1"/>
    <property type="molecule type" value="Genomic_DNA"/>
</dbReference>
<evidence type="ECO:0000313" key="1">
    <source>
        <dbReference type="EMBL" id="QUS34865.1"/>
    </source>
</evidence>
<name>A0A8J8MQK5_9RHOB</name>
<reference evidence="1" key="1">
    <citation type="submission" date="2020-01" db="EMBL/GenBank/DDBJ databases">
        <authorList>
            <person name="Yang Y."/>
            <person name="Kwon Y.M."/>
        </authorList>
    </citation>
    <scope>NUCLEOTIDE SEQUENCE</scope>
    <source>
        <strain evidence="1">PG104</strain>
    </source>
</reference>
<organism evidence="1 2">
    <name type="scientific">Falsirhodobacter algicola</name>
    <dbReference type="NCBI Taxonomy" id="2692330"/>
    <lineage>
        <taxon>Bacteria</taxon>
        <taxon>Pseudomonadati</taxon>
        <taxon>Pseudomonadota</taxon>
        <taxon>Alphaproteobacteria</taxon>
        <taxon>Rhodobacterales</taxon>
        <taxon>Paracoccaceae</taxon>
        <taxon>Falsirhodobacter</taxon>
    </lineage>
</organism>
<proteinExistence type="predicted"/>
<dbReference type="RefSeq" id="WP_211785212.1">
    <property type="nucleotide sequence ID" value="NZ_CP047289.1"/>
</dbReference>
<dbReference type="Proteomes" id="UP000679284">
    <property type="component" value="Chromosome"/>
</dbReference>
<keyword evidence="2" id="KW-1185">Reference proteome</keyword>
<accession>A0A8J8MQK5</accession>